<dbReference type="InterPro" id="IPR025412">
    <property type="entry name" value="DUF4304"/>
</dbReference>
<gene>
    <name evidence="1" type="ORF">Q5H93_17520</name>
</gene>
<organism evidence="1 2">
    <name type="scientific">Hymenobacter aranciens</name>
    <dbReference type="NCBI Taxonomy" id="3063996"/>
    <lineage>
        <taxon>Bacteria</taxon>
        <taxon>Pseudomonadati</taxon>
        <taxon>Bacteroidota</taxon>
        <taxon>Cytophagia</taxon>
        <taxon>Cytophagales</taxon>
        <taxon>Hymenobacteraceae</taxon>
        <taxon>Hymenobacter</taxon>
    </lineage>
</organism>
<dbReference type="EMBL" id="JAUQSY010000012">
    <property type="protein sequence ID" value="MDO7876548.1"/>
    <property type="molecule type" value="Genomic_DNA"/>
</dbReference>
<evidence type="ECO:0000313" key="1">
    <source>
        <dbReference type="EMBL" id="MDO7876548.1"/>
    </source>
</evidence>
<dbReference type="Pfam" id="PF14137">
    <property type="entry name" value="DUF4304"/>
    <property type="match status" value="1"/>
</dbReference>
<dbReference type="Proteomes" id="UP001176429">
    <property type="component" value="Unassembled WGS sequence"/>
</dbReference>
<name>A0ABT9BFW1_9BACT</name>
<protein>
    <submittedName>
        <fullName evidence="1">DUF4304 domain-containing protein</fullName>
    </submittedName>
</protein>
<comment type="caution">
    <text evidence="1">The sequence shown here is derived from an EMBL/GenBank/DDBJ whole genome shotgun (WGS) entry which is preliminary data.</text>
</comment>
<sequence>MTNLHAAFAAYVKQNIWPEFKQLGYKKSGNNFRFYNSSGWGKMLQFQFSHWNSEQEARFTVNVSFYLPEVAQYLLKREPGATFSEHICIVRKRLGNLKPAKRDEWYTIQEGVDPTPVFAQLSADITQYALPFLATVDSQEDIFSILAGGYKSYYIPAQINAMYRAGYHEAAIRMLADDLARTNLNEHYQATLLKLAQELGIQLAA</sequence>
<evidence type="ECO:0000313" key="2">
    <source>
        <dbReference type="Proteomes" id="UP001176429"/>
    </source>
</evidence>
<accession>A0ABT9BFW1</accession>
<proteinExistence type="predicted"/>
<keyword evidence="2" id="KW-1185">Reference proteome</keyword>
<reference evidence="1" key="1">
    <citation type="submission" date="2023-07" db="EMBL/GenBank/DDBJ databases">
        <authorList>
            <person name="Kim M.K."/>
        </authorList>
    </citation>
    <scope>NUCLEOTIDE SEQUENCE</scope>
    <source>
        <strain evidence="1">ASUV-10-1</strain>
    </source>
</reference>
<dbReference type="RefSeq" id="WP_305007918.1">
    <property type="nucleotide sequence ID" value="NZ_JAUQSY010000012.1"/>
</dbReference>